<dbReference type="OrthoDB" id="4044171at2759"/>
<dbReference type="InterPro" id="IPR035187">
    <property type="entry name" value="Mpm1"/>
</dbReference>
<evidence type="ECO:0000313" key="1">
    <source>
        <dbReference type="EMBL" id="KAA8902620.1"/>
    </source>
</evidence>
<dbReference type="AlphaFoldDB" id="A0A642UP94"/>
<dbReference type="VEuPathDB" id="FungiDB:TRICI_005838"/>
<organism evidence="1 2">
    <name type="scientific">Trichomonascus ciferrii</name>
    <dbReference type="NCBI Taxonomy" id="44093"/>
    <lineage>
        <taxon>Eukaryota</taxon>
        <taxon>Fungi</taxon>
        <taxon>Dikarya</taxon>
        <taxon>Ascomycota</taxon>
        <taxon>Saccharomycotina</taxon>
        <taxon>Dipodascomycetes</taxon>
        <taxon>Dipodascales</taxon>
        <taxon>Trichomonascaceae</taxon>
        <taxon>Trichomonascus</taxon>
        <taxon>Trichomonascus ciferrii complex</taxon>
    </lineage>
</organism>
<proteinExistence type="predicted"/>
<dbReference type="Proteomes" id="UP000761534">
    <property type="component" value="Unassembled WGS sequence"/>
</dbReference>
<keyword evidence="2" id="KW-1185">Reference proteome</keyword>
<reference evidence="1" key="1">
    <citation type="journal article" date="2019" name="G3 (Bethesda)">
        <title>Genome Assemblies of Two Rare Opportunistic Yeast Pathogens: Diutina rugosa (syn. Candida rugosa) and Trichomonascus ciferrii (syn. Candida ciferrii).</title>
        <authorList>
            <person name="Mixao V."/>
            <person name="Saus E."/>
            <person name="Hansen A.P."/>
            <person name="Lass-Florl C."/>
            <person name="Gabaldon T."/>
        </authorList>
    </citation>
    <scope>NUCLEOTIDE SEQUENCE</scope>
    <source>
        <strain evidence="1">CBS 4856</strain>
    </source>
</reference>
<sequence>MFGKGKEDKDNNNWSDDVGEFIDKTFDRVHNAVNTYSGSIQDSLEENFPWLGSFNLPLSSPFFGGKEQSAENLWAFPVPSARQYDQCKEAGGTSAWNKEGVWRCLFGSDAKDTKNWFHDYTGFLDWRREMYKAMVAKRQRERDQWTQLWDSKTDDRPKRYIAESEAERLGKKVVSSSITSETVTKDDGNLETKRVVKKWYDDGTCSVNESVSSRN</sequence>
<evidence type="ECO:0008006" key="3">
    <source>
        <dbReference type="Google" id="ProtNLM"/>
    </source>
</evidence>
<gene>
    <name evidence="1" type="ORF">TRICI_005838</name>
</gene>
<comment type="caution">
    <text evidence="1">The sequence shown here is derived from an EMBL/GenBank/DDBJ whole genome shotgun (WGS) entry which is preliminary data.</text>
</comment>
<protein>
    <recommendedName>
        <fullName evidence="3">Mitochondrial peculiar membrane protein 1</fullName>
    </recommendedName>
</protein>
<accession>A0A642UP94</accession>
<dbReference type="Pfam" id="PF17234">
    <property type="entry name" value="MPM1"/>
    <property type="match status" value="2"/>
</dbReference>
<dbReference type="EMBL" id="SWFS01000463">
    <property type="protein sequence ID" value="KAA8902620.1"/>
    <property type="molecule type" value="Genomic_DNA"/>
</dbReference>
<name>A0A642UP94_9ASCO</name>
<evidence type="ECO:0000313" key="2">
    <source>
        <dbReference type="Proteomes" id="UP000761534"/>
    </source>
</evidence>